<name>A0A1I6U919_9EURY</name>
<keyword evidence="3" id="KW-1185">Reference proteome</keyword>
<organism evidence="2 3">
    <name type="scientific">Halostagnicola kamekurae</name>
    <dbReference type="NCBI Taxonomy" id="619731"/>
    <lineage>
        <taxon>Archaea</taxon>
        <taxon>Methanobacteriati</taxon>
        <taxon>Methanobacteriota</taxon>
        <taxon>Stenosarchaea group</taxon>
        <taxon>Halobacteria</taxon>
        <taxon>Halobacteriales</taxon>
        <taxon>Natrialbaceae</taxon>
        <taxon>Halostagnicola</taxon>
    </lineage>
</organism>
<keyword evidence="1" id="KW-1133">Transmembrane helix</keyword>
<sequence>MAFRIIGIIAFVLIILLVLLLFFVGGPEEWAESLIQTLT</sequence>
<evidence type="ECO:0000256" key="1">
    <source>
        <dbReference type="SAM" id="Phobius"/>
    </source>
</evidence>
<keyword evidence="1" id="KW-0812">Transmembrane</keyword>
<evidence type="ECO:0000313" key="2">
    <source>
        <dbReference type="EMBL" id="SFS98009.1"/>
    </source>
</evidence>
<feature type="transmembrane region" description="Helical" evidence="1">
    <location>
        <begin position="5"/>
        <end position="24"/>
    </location>
</feature>
<dbReference type="Proteomes" id="UP000199199">
    <property type="component" value="Unassembled WGS sequence"/>
</dbReference>
<gene>
    <name evidence="2" type="ORF">SAMN04488556_3652</name>
</gene>
<reference evidence="3" key="1">
    <citation type="submission" date="2016-10" db="EMBL/GenBank/DDBJ databases">
        <authorList>
            <person name="Varghese N."/>
            <person name="Submissions S."/>
        </authorList>
    </citation>
    <scope>NUCLEOTIDE SEQUENCE [LARGE SCALE GENOMIC DNA]</scope>
    <source>
        <strain evidence="3">DSM 22427</strain>
    </source>
</reference>
<accession>A0A1I6U919</accession>
<dbReference type="EMBL" id="FOZS01000004">
    <property type="protein sequence ID" value="SFS98009.1"/>
    <property type="molecule type" value="Genomic_DNA"/>
</dbReference>
<keyword evidence="1" id="KW-0472">Membrane</keyword>
<dbReference type="AlphaFoldDB" id="A0A1I6U919"/>
<protein>
    <submittedName>
        <fullName evidence="2">Uncharacterized protein</fullName>
    </submittedName>
</protein>
<proteinExistence type="predicted"/>
<evidence type="ECO:0000313" key="3">
    <source>
        <dbReference type="Proteomes" id="UP000199199"/>
    </source>
</evidence>